<dbReference type="PIRSF" id="PIRSF006421">
    <property type="entry name" value="UCP006421"/>
    <property type="match status" value="1"/>
</dbReference>
<proteinExistence type="predicted"/>
<dbReference type="InterPro" id="IPR003374">
    <property type="entry name" value="ApbE-like_sf"/>
</dbReference>
<comment type="caution">
    <text evidence="1">The sequence shown here is derived from an EMBL/GenBank/DDBJ whole genome shotgun (WGS) entry which is preliminary data.</text>
</comment>
<dbReference type="EMBL" id="BARV01020835">
    <property type="protein sequence ID" value="GAI18549.1"/>
    <property type="molecule type" value="Genomic_DNA"/>
</dbReference>
<organism evidence="1">
    <name type="scientific">marine sediment metagenome</name>
    <dbReference type="NCBI Taxonomy" id="412755"/>
    <lineage>
        <taxon>unclassified sequences</taxon>
        <taxon>metagenomes</taxon>
        <taxon>ecological metagenomes</taxon>
    </lineage>
</organism>
<name>X1NIP7_9ZZZZ</name>
<dbReference type="AlphaFoldDB" id="X1NIP7"/>
<gene>
    <name evidence="1" type="ORF">S06H3_34670</name>
</gene>
<feature type="non-terminal residue" evidence="1">
    <location>
        <position position="204"/>
    </location>
</feature>
<dbReference type="InterPro" id="IPR007183">
    <property type="entry name" value="UPF0280"/>
</dbReference>
<evidence type="ECO:0000313" key="1">
    <source>
        <dbReference type="EMBL" id="GAI18549.1"/>
    </source>
</evidence>
<protein>
    <submittedName>
        <fullName evidence="1">Uncharacterized protein</fullName>
    </submittedName>
</protein>
<accession>X1NIP7</accession>
<sequence length="204" mass="21846">MYQPQAYRHWIKDSDLVSFNVVVKQTDLYIRAHRNLKEKALKSALKHRASLEKYIGHHPLFLTTLEPYQTEKDAPAIVKEMTRASQSAGVGPMAAVAGAIAEAVGKDLLPFSPEIIVENGGDIFLKILKRRLVGIYAGQSPFTGKIALEIKPEETPSGICTSSASIGHSLSLGSADAVIALSPSTPLADAIATAIGNVVKDAED</sequence>
<dbReference type="SUPFAM" id="SSF143631">
    <property type="entry name" value="ApbE-like"/>
    <property type="match status" value="1"/>
</dbReference>
<dbReference type="Gene3D" id="3.10.520.10">
    <property type="entry name" value="ApbE-like domains"/>
    <property type="match status" value="1"/>
</dbReference>
<reference evidence="1" key="1">
    <citation type="journal article" date="2014" name="Front. Microbiol.">
        <title>High frequency of phylogenetically diverse reductive dehalogenase-homologous genes in deep subseafloor sedimentary metagenomes.</title>
        <authorList>
            <person name="Kawai M."/>
            <person name="Futagami T."/>
            <person name="Toyoda A."/>
            <person name="Takaki Y."/>
            <person name="Nishi S."/>
            <person name="Hori S."/>
            <person name="Arai W."/>
            <person name="Tsubouchi T."/>
            <person name="Morono Y."/>
            <person name="Uchiyama I."/>
            <person name="Ito T."/>
            <person name="Fujiyama A."/>
            <person name="Inagaki F."/>
            <person name="Takami H."/>
        </authorList>
    </citation>
    <scope>NUCLEOTIDE SEQUENCE</scope>
    <source>
        <strain evidence="1">Expedition CK06-06</strain>
    </source>
</reference>